<dbReference type="EMBL" id="LFIV01000005">
    <property type="protein sequence ID" value="KZL77873.1"/>
    <property type="molecule type" value="Genomic_DNA"/>
</dbReference>
<feature type="compositionally biased region" description="Polar residues" evidence="1">
    <location>
        <begin position="1853"/>
        <end position="1870"/>
    </location>
</feature>
<feature type="compositionally biased region" description="Polar residues" evidence="1">
    <location>
        <begin position="894"/>
        <end position="915"/>
    </location>
</feature>
<proteinExistence type="predicted"/>
<feature type="compositionally biased region" description="Basic and acidic residues" evidence="1">
    <location>
        <begin position="639"/>
        <end position="649"/>
    </location>
</feature>
<organism evidence="2 3">
    <name type="scientific">Colletotrichum tofieldiae</name>
    <dbReference type="NCBI Taxonomy" id="708197"/>
    <lineage>
        <taxon>Eukaryota</taxon>
        <taxon>Fungi</taxon>
        <taxon>Dikarya</taxon>
        <taxon>Ascomycota</taxon>
        <taxon>Pezizomycotina</taxon>
        <taxon>Sordariomycetes</taxon>
        <taxon>Hypocreomycetidae</taxon>
        <taxon>Glomerellales</taxon>
        <taxon>Glomerellaceae</taxon>
        <taxon>Colletotrichum</taxon>
        <taxon>Colletotrichum spaethianum species complex</taxon>
    </lineage>
</organism>
<feature type="compositionally biased region" description="Pro residues" evidence="1">
    <location>
        <begin position="1815"/>
        <end position="1824"/>
    </location>
</feature>
<evidence type="ECO:0000256" key="1">
    <source>
        <dbReference type="SAM" id="MobiDB-lite"/>
    </source>
</evidence>
<feature type="compositionally biased region" description="Polar residues" evidence="1">
    <location>
        <begin position="1517"/>
        <end position="1532"/>
    </location>
</feature>
<feature type="compositionally biased region" description="Basic and acidic residues" evidence="1">
    <location>
        <begin position="2394"/>
        <end position="2403"/>
    </location>
</feature>
<feature type="compositionally biased region" description="Basic and acidic residues" evidence="1">
    <location>
        <begin position="945"/>
        <end position="961"/>
    </location>
</feature>
<feature type="compositionally biased region" description="Polar residues" evidence="1">
    <location>
        <begin position="240"/>
        <end position="254"/>
    </location>
</feature>
<feature type="compositionally biased region" description="Polar residues" evidence="1">
    <location>
        <begin position="1347"/>
        <end position="1394"/>
    </location>
</feature>
<feature type="compositionally biased region" description="Low complexity" evidence="1">
    <location>
        <begin position="354"/>
        <end position="366"/>
    </location>
</feature>
<feature type="compositionally biased region" description="Basic and acidic residues" evidence="1">
    <location>
        <begin position="257"/>
        <end position="266"/>
    </location>
</feature>
<feature type="compositionally biased region" description="Basic and acidic residues" evidence="1">
    <location>
        <begin position="199"/>
        <end position="216"/>
    </location>
</feature>
<evidence type="ECO:0000313" key="3">
    <source>
        <dbReference type="Proteomes" id="UP000076552"/>
    </source>
</evidence>
<feature type="compositionally biased region" description="Polar residues" evidence="1">
    <location>
        <begin position="2186"/>
        <end position="2195"/>
    </location>
</feature>
<dbReference type="STRING" id="708197.A0A166YNJ9"/>
<feature type="compositionally biased region" description="Acidic residues" evidence="1">
    <location>
        <begin position="1421"/>
        <end position="1430"/>
    </location>
</feature>
<feature type="region of interest" description="Disordered" evidence="1">
    <location>
        <begin position="2160"/>
        <end position="2545"/>
    </location>
</feature>
<keyword evidence="3" id="KW-1185">Reference proteome</keyword>
<feature type="compositionally biased region" description="Polar residues" evidence="1">
    <location>
        <begin position="705"/>
        <end position="720"/>
    </location>
</feature>
<feature type="region of interest" description="Disordered" evidence="1">
    <location>
        <begin position="1114"/>
        <end position="1143"/>
    </location>
</feature>
<feature type="compositionally biased region" description="Basic and acidic residues" evidence="1">
    <location>
        <begin position="776"/>
        <end position="802"/>
    </location>
</feature>
<feature type="compositionally biased region" description="Acidic residues" evidence="1">
    <location>
        <begin position="997"/>
        <end position="1027"/>
    </location>
</feature>
<feature type="compositionally biased region" description="Basic and acidic residues" evidence="1">
    <location>
        <begin position="2170"/>
        <end position="2185"/>
    </location>
</feature>
<feature type="compositionally biased region" description="Polar residues" evidence="1">
    <location>
        <begin position="1716"/>
        <end position="1732"/>
    </location>
</feature>
<feature type="compositionally biased region" description="Basic and acidic residues" evidence="1">
    <location>
        <begin position="475"/>
        <end position="493"/>
    </location>
</feature>
<feature type="compositionally biased region" description="Acidic residues" evidence="1">
    <location>
        <begin position="756"/>
        <end position="769"/>
    </location>
</feature>
<feature type="compositionally biased region" description="Polar residues" evidence="1">
    <location>
        <begin position="1402"/>
        <end position="1415"/>
    </location>
</feature>
<feature type="compositionally biased region" description="Polar residues" evidence="1">
    <location>
        <begin position="1961"/>
        <end position="1993"/>
    </location>
</feature>
<feature type="compositionally biased region" description="Low complexity" evidence="1">
    <location>
        <begin position="2259"/>
        <end position="2279"/>
    </location>
</feature>
<feature type="compositionally biased region" description="Basic and acidic residues" evidence="1">
    <location>
        <begin position="228"/>
        <end position="238"/>
    </location>
</feature>
<feature type="compositionally biased region" description="Polar residues" evidence="1">
    <location>
        <begin position="1192"/>
        <end position="1201"/>
    </location>
</feature>
<feature type="compositionally biased region" description="Polar residues" evidence="1">
    <location>
        <begin position="1901"/>
        <end position="1912"/>
    </location>
</feature>
<comment type="caution">
    <text evidence="2">The sequence shown here is derived from an EMBL/GenBank/DDBJ whole genome shotgun (WGS) entry which is preliminary data.</text>
</comment>
<gene>
    <name evidence="2" type="ORF">CT0861_11181</name>
</gene>
<feature type="compositionally biased region" description="Polar residues" evidence="1">
    <location>
        <begin position="2295"/>
        <end position="2304"/>
    </location>
</feature>
<feature type="compositionally biased region" description="Acidic residues" evidence="1">
    <location>
        <begin position="625"/>
        <end position="638"/>
    </location>
</feature>
<feature type="compositionally biased region" description="Basic and acidic residues" evidence="1">
    <location>
        <begin position="71"/>
        <end position="106"/>
    </location>
</feature>
<feature type="compositionally biased region" description="Acidic residues" evidence="1">
    <location>
        <begin position="884"/>
        <end position="893"/>
    </location>
</feature>
<feature type="compositionally biased region" description="Polar residues" evidence="1">
    <location>
        <begin position="975"/>
        <end position="993"/>
    </location>
</feature>
<sequence>MDVATLVAQMNEALASIHATIEGLSTSAAESDTKLDELEQKRDMTLAELKAAYEKEQEELAAARQKELEEIAEQRRREDEEREARRRREDEELAARKAKEDDEKQGTFDTTTRNVEDEMDDLMDNVEEETAKKIAEGEAKLAELEEKRRELNRLIEEQMKSAVPPIPTRKRARTVRKSGAVPSAEPSPLPPAESLAEAAARDKSAKVSAEEEKGLEGDDSQPQPEEPVAEKSVEKGISTEEVQPSEETLPTETAASEIKESVKDETSPEEPAVEAEMARPEDASEPECHSEPAPAKDLKEETASEELANSAAVAIAEDCQEDDLAELEDIPAEAQSAVVSEKKDEAMVPEETPESALAEEPAAEGPSTEGPAAQEETIVAENASVPEESHAVGDSAAAEPPAVEAQEEDAPATEATSAEEAPAADATTVDNPKDTTAEDAHADAAHPVEEAHQVEDAPASEDGTFGEAIEVDASAEEHANAPEPPKYSEEQQEKPTTPDATPAEEQTENLSHESSLAKEDDDTLKAEEDRAAGKGTDETTEENSVPELSMKAVIDKPASEEAHTVDSAEQVAEEVQAETTPDAVLQEEAVAFKDASATEAPDEATPAEDTKHEENTITPEATSAEPEESTDAPVEENDSALKETTKESDTTIAEDAAPVQEDPREDDEAAVRNQTSENVPAQGTASASEEIAEETDVLEHEEAQVQAQENTPLQDSAQTDSPKEPEPPTDNAVPVHDGTSQDDIAAPITQAPEDVLVQDEDSASEEPATEEYSPGQEKDQAVHDSQEQEKPFSVEEAMHEETAAAEDALIEEKSTGADDSADDEAPAQVVAPDEKAKETAAESLSEVQAGTESGKEAAVTELADGAGESELAEAEDTLPKDGDQFEDSQDAELSESNNGFKQESSLAGNDLQAQPASHEAQAEISELSPTAREEEAHLSTNTSKDLQDGDSEHKDTPHPPEEQFVGDVLDAAEDNSATGPSNAATNAPGNLTLTEGIEADEEAQSFESEGQADDQNLDGDQDVEEEASAASIKEKQTNNFNDSGFIGRQLEFEKGRMPKTAKAVGDGEVQAQEAGMSTDEEDVLDMSHINDSHEHDGQGASIIPSQMIDLAQHNSRNAEAEVLDPSGEDGSLDSSFDGTDHSREPEVPVIIEHTDPAAFRAGDAPDAAAKPNEYFHPESVSRNFSADPDATLDSSYMTETPSMAADESYEQEQHHGSFLLSASALGRSDNGYIATGRTNLVEEGDENSSPLQSVSEDSDIDEPLEPSSNPFAGVNAASYEQPLYQSSNIPYNPFALQTVIEEDPPRETYNPFARRTEDDTPGVPYNPFARNTTSAADNFLRSASALGHSQPSSPEQSFARSTSAQGRRDSVGSNNPFARSMTPADQSVLPTASTLGRHDVAHSSNNPFARSTSAQGHYEPDDTDTDDEEALAAAESTYKNLFPVRHSSPIANDDLASAAQSIERRQPTPQVPESMYNNPFAARSSTVGGDVAEPRFHQSFSSPAVGSDFSIANIDGSVNSSDQHFPQESSPISARHSAPITLDSIQERYNSELEDMDSDSEEPESLTTSQQLPAAQHRAIPLMPSIAERSFQGFDDSDGEENWESHDPQAGHIDNMLISSEYRPSPSALPQRASILKRWKTPPKMTVISSAPILLNHIAQRLRYRLHAYIAHKDTISGIPLPRPQSPLAPSSHSQTQFHVNDSDEENEGVLPSGIAQPNISSTLSTSGNRATPSSPPPPPRAPSPQGLYHQEHQDSSEDEAPATAPPPPPPRASSSQRRYRQNLEDSDDEEDVWDSKATRPGQIPALSTSQYRATPPPPPPPREPTALDRYRQELEDSDSEENEEAWEANGYGQATNVMGVSNLMGSNQMGVDPTESASPLGINPMMASSLPSSTSPPTTANQMAQTSMTESLSRESALATSSQALQSHQRGEDGEESDDSWENIRQRGEEDAISPADRTVTASTPQLRVDSYEQQWPNMSNDQISTASTYPQPSGPGDFTDTESQEYASPLPSAGFSTSSQYTQGATESPRHPEPTSMAHTYDQSHDRGVASPSYDRGASFRQESSLAEELSRDDVSDSDVSEYNHTQAPAFLTQIGTAQQPHEPSGSVLNQVIDSFHSDEDDGPKTAVISSEEHPTQYASSRFGATSWRDELRSPTLFGATRHSRSGSLREELQKSLHQDAESIHSSPLQSAYQPEAHVQDPYEQQQFQVYGQEVFDQQPQLYEQDPYAQQHPEQPHYGQQHFETQPYGLAEDAREQSQAQSAQPTTPQPRVQVSEVQAEEEENEQITPHLAPQQSEQQSDISPLALRQESPATPSSRGTPSRGLAFSRHNPDRPQTPPTQSSTEEDIDPELIIPRDVTNVPWHARNDSVPHSMRSQSTIDSMASSPVHSALHADKHEPVIRDSWPVSVHNLTRPRNDSTLTDRDDYDPFKYEGGAKPMRGPSGSVGSSSDSPPRIASNNSPGSLISRMRGIFENAQVKQEPASPVRSRPVSGVFHPVRRTKTGGEDDGPGYERKAGFLNEAEDEVDEQSALLRSSAGGLEAN</sequence>
<feature type="compositionally biased region" description="Basic and acidic residues" evidence="1">
    <location>
        <begin position="2417"/>
        <end position="2433"/>
    </location>
</feature>
<feature type="region of interest" description="Disordered" evidence="1">
    <location>
        <begin position="1458"/>
        <end position="1487"/>
    </location>
</feature>
<feature type="compositionally biased region" description="Acidic residues" evidence="1">
    <location>
        <begin position="1836"/>
        <end position="1847"/>
    </location>
</feature>
<feature type="compositionally biased region" description="Polar residues" evidence="1">
    <location>
        <begin position="2313"/>
        <end position="2322"/>
    </location>
</feature>
<feature type="compositionally biased region" description="Basic and acidic residues" evidence="1">
    <location>
        <begin position="1826"/>
        <end position="1835"/>
    </location>
</feature>
<feature type="compositionally biased region" description="Low complexity" evidence="1">
    <location>
        <begin position="1889"/>
        <end position="1900"/>
    </location>
</feature>
<dbReference type="Proteomes" id="UP000076552">
    <property type="component" value="Unassembled WGS sequence"/>
</dbReference>
<feature type="region of interest" description="Disordered" evidence="1">
    <location>
        <begin position="1300"/>
        <end position="1434"/>
    </location>
</feature>
<feature type="region of interest" description="Disordered" evidence="1">
    <location>
        <begin position="1552"/>
        <end position="1574"/>
    </location>
</feature>
<feature type="compositionally biased region" description="Polar residues" evidence="1">
    <location>
        <begin position="2016"/>
        <end position="2028"/>
    </location>
</feature>
<feature type="region of interest" description="Disordered" evidence="1">
    <location>
        <begin position="1178"/>
        <end position="1274"/>
    </location>
</feature>
<name>A0A166YNJ9_9PEZI</name>
<feature type="compositionally biased region" description="Basic and acidic residues" evidence="1">
    <location>
        <begin position="431"/>
        <end position="455"/>
    </location>
</feature>
<feature type="compositionally biased region" description="Low complexity" evidence="1">
    <location>
        <begin position="2443"/>
        <end position="2456"/>
    </location>
</feature>
<feature type="region of interest" description="Disordered" evidence="1">
    <location>
        <begin position="71"/>
        <end position="118"/>
    </location>
</feature>
<evidence type="ECO:0000313" key="2">
    <source>
        <dbReference type="EMBL" id="KZL77873.1"/>
    </source>
</evidence>
<feature type="compositionally biased region" description="Polar residues" evidence="1">
    <location>
        <begin position="2205"/>
        <end position="2224"/>
    </location>
</feature>
<feature type="compositionally biased region" description="Low complexity" evidence="1">
    <location>
        <begin position="412"/>
        <end position="428"/>
    </location>
</feature>
<feature type="compositionally biased region" description="Basic and acidic residues" evidence="1">
    <location>
        <begin position="553"/>
        <end position="566"/>
    </location>
</feature>
<feature type="compositionally biased region" description="Basic and acidic residues" evidence="1">
    <location>
        <begin position="276"/>
        <end position="302"/>
    </location>
</feature>
<feature type="compositionally biased region" description="Basic and acidic residues" evidence="1">
    <location>
        <begin position="515"/>
        <end position="537"/>
    </location>
</feature>
<feature type="region of interest" description="Disordered" evidence="1">
    <location>
        <begin position="155"/>
        <end position="1078"/>
    </location>
</feature>
<reference evidence="2 3" key="1">
    <citation type="submission" date="2015-06" db="EMBL/GenBank/DDBJ databases">
        <title>Survival trade-offs in plant roots during colonization by closely related pathogenic and mutualistic fungi.</title>
        <authorList>
            <person name="Hacquard S."/>
            <person name="Kracher B."/>
            <person name="Hiruma K."/>
            <person name="Weinman A."/>
            <person name="Muench P."/>
            <person name="Garrido Oter R."/>
            <person name="Ver Loren van Themaat E."/>
            <person name="Dallerey J.-F."/>
            <person name="Damm U."/>
            <person name="Henrissat B."/>
            <person name="Lespinet O."/>
            <person name="Thon M."/>
            <person name="Kemen E."/>
            <person name="McHardy A.C."/>
            <person name="Schulze-Lefert P."/>
            <person name="O'Connell R.J."/>
        </authorList>
    </citation>
    <scope>NUCLEOTIDE SEQUENCE [LARGE SCALE GENOMIC DNA]</scope>
    <source>
        <strain evidence="2 3">0861</strain>
    </source>
</reference>
<feature type="compositionally biased region" description="Acidic residues" evidence="1">
    <location>
        <begin position="1552"/>
        <end position="1564"/>
    </location>
</feature>
<feature type="region of interest" description="Disordered" evidence="1">
    <location>
        <begin position="1681"/>
        <end position="2148"/>
    </location>
</feature>
<feature type="compositionally biased region" description="Pro residues" evidence="1">
    <location>
        <begin position="1734"/>
        <end position="1743"/>
    </location>
</feature>
<feature type="compositionally biased region" description="Acidic residues" evidence="1">
    <location>
        <begin position="318"/>
        <end position="331"/>
    </location>
</feature>
<feature type="region of interest" description="Disordered" evidence="1">
    <location>
        <begin position="1517"/>
        <end position="1539"/>
    </location>
</feature>
<feature type="compositionally biased region" description="Low complexity" evidence="1">
    <location>
        <begin position="1917"/>
        <end position="1928"/>
    </location>
</feature>
<feature type="compositionally biased region" description="Polar residues" evidence="1">
    <location>
        <begin position="2376"/>
        <end position="2390"/>
    </location>
</feature>
<protein>
    <submittedName>
        <fullName evidence="2">Uncharacterized protein</fullName>
    </submittedName>
</protein>
<feature type="compositionally biased region" description="Polar residues" evidence="1">
    <location>
        <begin position="672"/>
        <end position="684"/>
    </location>
</feature>
<feature type="compositionally biased region" description="Polar residues" evidence="1">
    <location>
        <begin position="1688"/>
        <end position="1700"/>
    </location>
</feature>
<accession>A0A166YNJ9</accession>
<feature type="compositionally biased region" description="Polar residues" evidence="1">
    <location>
        <begin position="2096"/>
        <end position="2115"/>
    </location>
</feature>